<evidence type="ECO:0008006" key="10">
    <source>
        <dbReference type="Google" id="ProtNLM"/>
    </source>
</evidence>
<reference evidence="8" key="3">
    <citation type="submission" date="2025-08" db="UniProtKB">
        <authorList>
            <consortium name="Ensembl"/>
        </authorList>
    </citation>
    <scope>IDENTIFICATION</scope>
    <source>
        <strain evidence="8">HNI</strain>
    </source>
</reference>
<evidence type="ECO:0000313" key="9">
    <source>
        <dbReference type="Proteomes" id="UP000265180"/>
    </source>
</evidence>
<evidence type="ECO:0000256" key="5">
    <source>
        <dbReference type="SAM" id="MobiDB-lite"/>
    </source>
</evidence>
<evidence type="ECO:0000313" key="8">
    <source>
        <dbReference type="Ensembl" id="ENSORLP00020025048.1"/>
    </source>
</evidence>
<evidence type="ECO:0000256" key="7">
    <source>
        <dbReference type="SAM" id="SignalP"/>
    </source>
</evidence>
<feature type="compositionally biased region" description="Basic residues" evidence="5">
    <location>
        <begin position="335"/>
        <end position="344"/>
    </location>
</feature>
<feature type="signal peptide" evidence="7">
    <location>
        <begin position="1"/>
        <end position="21"/>
    </location>
</feature>
<evidence type="ECO:0000256" key="4">
    <source>
        <dbReference type="ARBA" id="ARBA00023180"/>
    </source>
</evidence>
<feature type="region of interest" description="Disordered" evidence="5">
    <location>
        <begin position="305"/>
        <end position="344"/>
    </location>
</feature>
<proteinExistence type="predicted"/>
<evidence type="ECO:0000256" key="6">
    <source>
        <dbReference type="SAM" id="Phobius"/>
    </source>
</evidence>
<sequence>MVSFLSAFFLVILVQWQGVSALTPVFVQTGNDLLLDANGADCSEDSVLIFWRFNEKDNLVRLMCHKGREPTVNKFKYPERTEITEKTSLKLKNCQIDPSFSGVYSAIRSLGEEEVVAKYNVTVRDPVSPAHLKVDSVFNSSDVCNLTVTCSTDHSSVSSSFTCGKETCKQDNGQQTDTSQQGNLLQIHVSNESVICNHSNQVSWANSTKRIEFICHQNDGNTNPGPLNIRVIIPVPVIVIIVVGAIVVLFVWRKRQHNHVLKIPCCCPEHRVNPESATLQAPADQPPGPETPSDTVMSVYSVVQPHTQTVSPRTETRNAPESIYAQVEKPGRTSPRAKVRTVSN</sequence>
<keyword evidence="4" id="KW-0325">Glycoprotein</keyword>
<reference evidence="8 9" key="2">
    <citation type="submission" date="2017-04" db="EMBL/GenBank/DDBJ databases">
        <title>CpG methylation of centromeres and impact of large insertions on vertebrate speciation.</title>
        <authorList>
            <person name="Ichikawa K."/>
            <person name="Yoshimura J."/>
            <person name="Morishita S."/>
        </authorList>
    </citation>
    <scope>NUCLEOTIDE SEQUENCE</scope>
    <source>
        <strain evidence="8 9">HNI</strain>
    </source>
</reference>
<dbReference type="InterPro" id="IPR013783">
    <property type="entry name" value="Ig-like_fold"/>
</dbReference>
<protein>
    <recommendedName>
        <fullName evidence="10">Ig-like domain-containing protein</fullName>
    </recommendedName>
</protein>
<dbReference type="PANTHER" id="PTHR12080:SF80">
    <property type="entry name" value="IMMUNOGLOBULIN V-SET DOMAIN-CONTAINING PROTEIN"/>
    <property type="match status" value="1"/>
</dbReference>
<reference key="1">
    <citation type="journal article" date="2007" name="Nature">
        <title>The medaka draft genome and insights into vertebrate genome evolution.</title>
        <authorList>
            <person name="Kasahara M."/>
            <person name="Naruse K."/>
            <person name="Sasaki S."/>
            <person name="Nakatani Y."/>
            <person name="Qu W."/>
            <person name="Ahsan B."/>
            <person name="Yamada T."/>
            <person name="Nagayasu Y."/>
            <person name="Doi K."/>
            <person name="Kasai Y."/>
            <person name="Jindo T."/>
            <person name="Kobayashi D."/>
            <person name="Shimada A."/>
            <person name="Toyoda A."/>
            <person name="Kuroki Y."/>
            <person name="Fujiyama A."/>
            <person name="Sasaki T."/>
            <person name="Shimizu A."/>
            <person name="Asakawa S."/>
            <person name="Shimizu N."/>
            <person name="Hashimoto S."/>
            <person name="Yang J."/>
            <person name="Lee Y."/>
            <person name="Matsushima K."/>
            <person name="Sugano S."/>
            <person name="Sakaizumi M."/>
            <person name="Narita T."/>
            <person name="Ohishi K."/>
            <person name="Haga S."/>
            <person name="Ohta F."/>
            <person name="Nomoto H."/>
            <person name="Nogata K."/>
            <person name="Morishita T."/>
            <person name="Endo T."/>
            <person name="Shin-I T."/>
            <person name="Takeda H."/>
            <person name="Morishita S."/>
            <person name="Kohara Y."/>
        </authorList>
    </citation>
    <scope>NUCLEOTIDE SEQUENCE [LARGE SCALE GENOMIC DNA]</scope>
    <source>
        <strain>Hd-rR</strain>
    </source>
</reference>
<keyword evidence="6" id="KW-1133">Transmembrane helix</keyword>
<dbReference type="Gene3D" id="2.60.40.10">
    <property type="entry name" value="Immunoglobulins"/>
    <property type="match status" value="1"/>
</dbReference>
<feature type="transmembrane region" description="Helical" evidence="6">
    <location>
        <begin position="231"/>
        <end position="252"/>
    </location>
</feature>
<organism evidence="8 9">
    <name type="scientific">Oryzias latipes</name>
    <name type="common">Japanese rice fish</name>
    <name type="synonym">Japanese killifish</name>
    <dbReference type="NCBI Taxonomy" id="8090"/>
    <lineage>
        <taxon>Eukaryota</taxon>
        <taxon>Metazoa</taxon>
        <taxon>Chordata</taxon>
        <taxon>Craniata</taxon>
        <taxon>Vertebrata</taxon>
        <taxon>Euteleostomi</taxon>
        <taxon>Actinopterygii</taxon>
        <taxon>Neopterygii</taxon>
        <taxon>Teleostei</taxon>
        <taxon>Neoteleostei</taxon>
        <taxon>Acanthomorphata</taxon>
        <taxon>Ovalentaria</taxon>
        <taxon>Atherinomorphae</taxon>
        <taxon>Beloniformes</taxon>
        <taxon>Adrianichthyidae</taxon>
        <taxon>Oryziinae</taxon>
        <taxon>Oryzias</taxon>
    </lineage>
</organism>
<dbReference type="InterPro" id="IPR015631">
    <property type="entry name" value="CD2/SLAM_rcpt"/>
</dbReference>
<evidence type="ECO:0000256" key="3">
    <source>
        <dbReference type="ARBA" id="ARBA00023136"/>
    </source>
</evidence>
<comment type="subcellular location">
    <subcellularLocation>
        <location evidence="1">Membrane</location>
    </subcellularLocation>
</comment>
<accession>A0A3P9LWF1</accession>
<keyword evidence="6" id="KW-0812">Transmembrane</keyword>
<dbReference type="GO" id="GO:0016020">
    <property type="term" value="C:membrane"/>
    <property type="evidence" value="ECO:0007669"/>
    <property type="project" value="UniProtKB-SubCell"/>
</dbReference>
<name>A0A3P9LWF1_ORYLA</name>
<dbReference type="PANTHER" id="PTHR12080">
    <property type="entry name" value="SIGNALING LYMPHOCYTIC ACTIVATION MOLECULE"/>
    <property type="match status" value="1"/>
</dbReference>
<dbReference type="AlphaFoldDB" id="A0A3P9LWF1"/>
<reference evidence="8" key="4">
    <citation type="submission" date="2025-09" db="UniProtKB">
        <authorList>
            <consortium name="Ensembl"/>
        </authorList>
    </citation>
    <scope>IDENTIFICATION</scope>
    <source>
        <strain evidence="8">HNI</strain>
    </source>
</reference>
<keyword evidence="2 7" id="KW-0732">Signal</keyword>
<feature type="chain" id="PRO_5018115839" description="Ig-like domain-containing protein" evidence="7">
    <location>
        <begin position="22"/>
        <end position="344"/>
    </location>
</feature>
<keyword evidence="3 6" id="KW-0472">Membrane</keyword>
<feature type="compositionally biased region" description="Polar residues" evidence="5">
    <location>
        <begin position="305"/>
        <end position="319"/>
    </location>
</feature>
<evidence type="ECO:0000256" key="1">
    <source>
        <dbReference type="ARBA" id="ARBA00004370"/>
    </source>
</evidence>
<dbReference type="Proteomes" id="UP000265180">
    <property type="component" value="Chromosome 17"/>
</dbReference>
<evidence type="ECO:0000256" key="2">
    <source>
        <dbReference type="ARBA" id="ARBA00022729"/>
    </source>
</evidence>
<dbReference type="Ensembl" id="ENSORLT00020005409.1">
    <property type="protein sequence ID" value="ENSORLP00020025048.1"/>
    <property type="gene ID" value="ENSORLG00020006793.1"/>
</dbReference>